<protein>
    <submittedName>
        <fullName evidence="3">Uncharacterized protein</fullName>
    </submittedName>
</protein>
<comment type="caution">
    <text evidence="3">The sequence shown here is derived from an EMBL/GenBank/DDBJ whole genome shotgun (WGS) entry which is preliminary data.</text>
</comment>
<feature type="compositionally biased region" description="Polar residues" evidence="2">
    <location>
        <begin position="33"/>
        <end position="58"/>
    </location>
</feature>
<dbReference type="InterPro" id="IPR017441">
    <property type="entry name" value="Protein_kinase_ATP_BS"/>
</dbReference>
<feature type="region of interest" description="Disordered" evidence="2">
    <location>
        <begin position="1"/>
        <end position="105"/>
    </location>
</feature>
<gene>
    <name evidence="3" type="ORF">ODALV1_LOCUS26107</name>
</gene>
<feature type="compositionally biased region" description="Basic residues" evidence="2">
    <location>
        <begin position="88"/>
        <end position="103"/>
    </location>
</feature>
<feature type="compositionally biased region" description="Low complexity" evidence="2">
    <location>
        <begin position="13"/>
        <end position="23"/>
    </location>
</feature>
<sequence>MLGPMDKFVIKSPPKTTTTPTPTEVDSGHSEVAHSSNQSASTTGNTSAMRRVTFSSTNDDNRVLQPEPNLKRRKKGNPPANIRCKNTNLKRKKKRKPPANIRRKNTEKMSRLKGTDFNYSDEFVLGQGATSIVYKGSYGINPAAIKQVMSEFVDVYKNELEIWQGMKEKTEADNVNIVTLFKWTD</sequence>
<dbReference type="EMBL" id="CAXLJM020000109">
    <property type="protein sequence ID" value="CAL8135718.1"/>
    <property type="molecule type" value="Genomic_DNA"/>
</dbReference>
<keyword evidence="1" id="KW-0547">Nucleotide-binding</keyword>
<keyword evidence="1" id="KW-0067">ATP-binding</keyword>
<evidence type="ECO:0000256" key="2">
    <source>
        <dbReference type="SAM" id="MobiDB-lite"/>
    </source>
</evidence>
<name>A0ABP1RU06_9HEXA</name>
<dbReference type="Gene3D" id="3.30.200.20">
    <property type="entry name" value="Phosphorylase Kinase, domain 1"/>
    <property type="match status" value="1"/>
</dbReference>
<dbReference type="PROSITE" id="PS00107">
    <property type="entry name" value="PROTEIN_KINASE_ATP"/>
    <property type="match status" value="1"/>
</dbReference>
<dbReference type="Proteomes" id="UP001642540">
    <property type="component" value="Unassembled WGS sequence"/>
</dbReference>
<feature type="binding site" evidence="1">
    <location>
        <position position="146"/>
    </location>
    <ligand>
        <name>ATP</name>
        <dbReference type="ChEBI" id="CHEBI:30616"/>
    </ligand>
</feature>
<evidence type="ECO:0000313" key="4">
    <source>
        <dbReference type="Proteomes" id="UP001642540"/>
    </source>
</evidence>
<reference evidence="3 4" key="1">
    <citation type="submission" date="2024-08" db="EMBL/GenBank/DDBJ databases">
        <authorList>
            <person name="Cucini C."/>
            <person name="Frati F."/>
        </authorList>
    </citation>
    <scope>NUCLEOTIDE SEQUENCE [LARGE SCALE GENOMIC DNA]</scope>
</reference>
<evidence type="ECO:0000313" key="3">
    <source>
        <dbReference type="EMBL" id="CAL8135718.1"/>
    </source>
</evidence>
<keyword evidence="4" id="KW-1185">Reference proteome</keyword>
<proteinExistence type="predicted"/>
<evidence type="ECO:0000256" key="1">
    <source>
        <dbReference type="PROSITE-ProRule" id="PRU10141"/>
    </source>
</evidence>
<organism evidence="3 4">
    <name type="scientific">Orchesella dallaii</name>
    <dbReference type="NCBI Taxonomy" id="48710"/>
    <lineage>
        <taxon>Eukaryota</taxon>
        <taxon>Metazoa</taxon>
        <taxon>Ecdysozoa</taxon>
        <taxon>Arthropoda</taxon>
        <taxon>Hexapoda</taxon>
        <taxon>Collembola</taxon>
        <taxon>Entomobryomorpha</taxon>
        <taxon>Entomobryoidea</taxon>
        <taxon>Orchesellidae</taxon>
        <taxon>Orchesellinae</taxon>
        <taxon>Orchesella</taxon>
    </lineage>
</organism>
<accession>A0ABP1RU06</accession>